<dbReference type="InterPro" id="IPR036097">
    <property type="entry name" value="HisK_dim/P_sf"/>
</dbReference>
<dbReference type="Pfam" id="PF08448">
    <property type="entry name" value="PAS_4"/>
    <property type="match status" value="1"/>
</dbReference>
<dbReference type="Gene3D" id="3.30.565.10">
    <property type="entry name" value="Histidine kinase-like ATPase, C-terminal domain"/>
    <property type="match status" value="1"/>
</dbReference>
<name>A0ABD5NR92_9EURY</name>
<evidence type="ECO:0000256" key="6">
    <source>
        <dbReference type="SAM" id="MobiDB-lite"/>
    </source>
</evidence>
<dbReference type="PANTHER" id="PTHR43711:SF1">
    <property type="entry name" value="HISTIDINE KINASE 1"/>
    <property type="match status" value="1"/>
</dbReference>
<dbReference type="InterPro" id="IPR013656">
    <property type="entry name" value="PAS_4"/>
</dbReference>
<dbReference type="SMART" id="SM00388">
    <property type="entry name" value="HisKA"/>
    <property type="match status" value="1"/>
</dbReference>
<accession>A0ABD5NR92</accession>
<dbReference type="SUPFAM" id="SSF55781">
    <property type="entry name" value="GAF domain-like"/>
    <property type="match status" value="1"/>
</dbReference>
<dbReference type="EC" id="2.7.13.3" evidence="2"/>
<dbReference type="SUPFAM" id="SSF47384">
    <property type="entry name" value="Homodimeric domain of signal transducing histidine kinase"/>
    <property type="match status" value="1"/>
</dbReference>
<evidence type="ECO:0000256" key="5">
    <source>
        <dbReference type="ARBA" id="ARBA00023012"/>
    </source>
</evidence>
<dbReference type="EMBL" id="JBHSAQ010000013">
    <property type="protein sequence ID" value="MFC3959533.1"/>
    <property type="molecule type" value="Genomic_DNA"/>
</dbReference>
<comment type="caution">
    <text evidence="8">The sequence shown here is derived from an EMBL/GenBank/DDBJ whole genome shotgun (WGS) entry which is preliminary data.</text>
</comment>
<dbReference type="PANTHER" id="PTHR43711">
    <property type="entry name" value="TWO-COMPONENT HISTIDINE KINASE"/>
    <property type="match status" value="1"/>
</dbReference>
<dbReference type="GeneID" id="73902157"/>
<evidence type="ECO:0000256" key="2">
    <source>
        <dbReference type="ARBA" id="ARBA00012438"/>
    </source>
</evidence>
<dbReference type="InterPro" id="IPR036890">
    <property type="entry name" value="HATPase_C_sf"/>
</dbReference>
<dbReference type="Gene3D" id="3.30.450.20">
    <property type="entry name" value="PAS domain"/>
    <property type="match status" value="1"/>
</dbReference>
<dbReference type="CDD" id="cd00075">
    <property type="entry name" value="HATPase"/>
    <property type="match status" value="1"/>
</dbReference>
<dbReference type="PROSITE" id="PS50109">
    <property type="entry name" value="HIS_KIN"/>
    <property type="match status" value="1"/>
</dbReference>
<dbReference type="InterPro" id="IPR000014">
    <property type="entry name" value="PAS"/>
</dbReference>
<sequence>MASTDEARAQLYDLVADLETAEASADVYELAVDWVAEKLGYADCGVLVPDENRFVPAAARARTLQANVTPLGVEEGIAGRTYRTGESQVIDDVRDVTTARPTSDAYRSVLSVSIGEHGVLQILSDAVGAFDDRDREMVERLATHVERSLERISHESAITRERDRFAALFENVSDAVIEYRVQEETVRIERVNASFVRHFEYEPSEAIDRSVQTLLVPELDSAPIEYQAAMNAGERHDTEVVRQTGEGPRTFLLRTVPTGADDVRRGYLIYTDISTLKDRERELERQNERLESFTSVVSHDLRNPLSIAMGYAELAVDDPSADHLSTVVGELERMDQMIDELLTLAKKGEVVGETEPISLDEAARSAWDHVETGAAELVVETETTIEADRPRLEEVFENLYRNAIEHGSPDVSLERPDEGDDRSSDAVDEPPLSVTVGSIEGAVDAGFFVADDGEGIDLDDRDQVLEMGFTGAADGTGFGLGIVSEIARAHGWNVSVTESREGGARFEFAGAESGPA</sequence>
<dbReference type="Pfam" id="PF00512">
    <property type="entry name" value="HisKA"/>
    <property type="match status" value="1"/>
</dbReference>
<dbReference type="GO" id="GO:0004673">
    <property type="term" value="F:protein histidine kinase activity"/>
    <property type="evidence" value="ECO:0007669"/>
    <property type="project" value="UniProtKB-EC"/>
</dbReference>
<keyword evidence="9" id="KW-1185">Reference proteome</keyword>
<protein>
    <recommendedName>
        <fullName evidence="2">histidine kinase</fullName>
        <ecNumber evidence="2">2.7.13.3</ecNumber>
    </recommendedName>
</protein>
<dbReference type="NCBIfam" id="TIGR00229">
    <property type="entry name" value="sensory_box"/>
    <property type="match status" value="1"/>
</dbReference>
<evidence type="ECO:0000259" key="7">
    <source>
        <dbReference type="PROSITE" id="PS50109"/>
    </source>
</evidence>
<gene>
    <name evidence="8" type="ORF">ACFOUR_14310</name>
</gene>
<evidence type="ECO:0000313" key="9">
    <source>
        <dbReference type="Proteomes" id="UP001595846"/>
    </source>
</evidence>
<evidence type="ECO:0000313" key="8">
    <source>
        <dbReference type="EMBL" id="MFC3959533.1"/>
    </source>
</evidence>
<proteinExistence type="predicted"/>
<feature type="domain" description="Histidine kinase" evidence="7">
    <location>
        <begin position="296"/>
        <end position="508"/>
    </location>
</feature>
<dbReference type="InterPro" id="IPR050736">
    <property type="entry name" value="Sensor_HK_Regulatory"/>
</dbReference>
<dbReference type="Pfam" id="PF13185">
    <property type="entry name" value="GAF_2"/>
    <property type="match status" value="1"/>
</dbReference>
<dbReference type="InterPro" id="IPR029016">
    <property type="entry name" value="GAF-like_dom_sf"/>
</dbReference>
<reference evidence="8 9" key="1">
    <citation type="journal article" date="2019" name="Int. J. Syst. Evol. Microbiol.">
        <title>The Global Catalogue of Microorganisms (GCM) 10K type strain sequencing project: providing services to taxonomists for standard genome sequencing and annotation.</title>
        <authorList>
            <consortium name="The Broad Institute Genomics Platform"/>
            <consortium name="The Broad Institute Genome Sequencing Center for Infectious Disease"/>
            <person name="Wu L."/>
            <person name="Ma J."/>
        </authorList>
    </citation>
    <scope>NUCLEOTIDE SEQUENCE [LARGE SCALE GENOMIC DNA]</scope>
    <source>
        <strain evidence="8 9">IBRC-M 10256</strain>
    </source>
</reference>
<evidence type="ECO:0000256" key="3">
    <source>
        <dbReference type="ARBA" id="ARBA00022679"/>
    </source>
</evidence>
<dbReference type="SUPFAM" id="SSF55785">
    <property type="entry name" value="PYP-like sensor domain (PAS domain)"/>
    <property type="match status" value="1"/>
</dbReference>
<dbReference type="InterPro" id="IPR035965">
    <property type="entry name" value="PAS-like_dom_sf"/>
</dbReference>
<dbReference type="AlphaFoldDB" id="A0ABD5NR92"/>
<dbReference type="RefSeq" id="WP_256533044.1">
    <property type="nucleotide sequence ID" value="NZ_CP101824.1"/>
</dbReference>
<evidence type="ECO:0000256" key="4">
    <source>
        <dbReference type="ARBA" id="ARBA00022777"/>
    </source>
</evidence>
<feature type="region of interest" description="Disordered" evidence="6">
    <location>
        <begin position="407"/>
        <end position="432"/>
    </location>
</feature>
<keyword evidence="4 8" id="KW-0418">Kinase</keyword>
<dbReference type="Proteomes" id="UP001595846">
    <property type="component" value="Unassembled WGS sequence"/>
</dbReference>
<dbReference type="InterPro" id="IPR005467">
    <property type="entry name" value="His_kinase_dom"/>
</dbReference>
<dbReference type="Gene3D" id="1.10.287.130">
    <property type="match status" value="1"/>
</dbReference>
<keyword evidence="3" id="KW-0808">Transferase</keyword>
<dbReference type="GO" id="GO:0000160">
    <property type="term" value="P:phosphorelay signal transduction system"/>
    <property type="evidence" value="ECO:0007669"/>
    <property type="project" value="UniProtKB-KW"/>
</dbReference>
<dbReference type="InterPro" id="IPR003594">
    <property type="entry name" value="HATPase_dom"/>
</dbReference>
<dbReference type="Pfam" id="PF02518">
    <property type="entry name" value="HATPase_c"/>
    <property type="match status" value="1"/>
</dbReference>
<dbReference type="Gene3D" id="3.30.450.40">
    <property type="match status" value="1"/>
</dbReference>
<dbReference type="InterPro" id="IPR003661">
    <property type="entry name" value="HisK_dim/P_dom"/>
</dbReference>
<comment type="catalytic activity">
    <reaction evidence="1">
        <text>ATP + protein L-histidine = ADP + protein N-phospho-L-histidine.</text>
        <dbReference type="EC" id="2.7.13.3"/>
    </reaction>
</comment>
<organism evidence="8 9">
    <name type="scientific">Halovivax cerinus</name>
    <dbReference type="NCBI Taxonomy" id="1487865"/>
    <lineage>
        <taxon>Archaea</taxon>
        <taxon>Methanobacteriati</taxon>
        <taxon>Methanobacteriota</taxon>
        <taxon>Stenosarchaea group</taxon>
        <taxon>Halobacteria</taxon>
        <taxon>Halobacteriales</taxon>
        <taxon>Natrialbaceae</taxon>
        <taxon>Halovivax</taxon>
    </lineage>
</organism>
<dbReference type="SUPFAM" id="SSF55874">
    <property type="entry name" value="ATPase domain of HSP90 chaperone/DNA topoisomerase II/histidine kinase"/>
    <property type="match status" value="1"/>
</dbReference>
<dbReference type="CDD" id="cd00082">
    <property type="entry name" value="HisKA"/>
    <property type="match status" value="1"/>
</dbReference>
<dbReference type="SMART" id="SM00387">
    <property type="entry name" value="HATPase_c"/>
    <property type="match status" value="1"/>
</dbReference>
<dbReference type="InterPro" id="IPR003018">
    <property type="entry name" value="GAF"/>
</dbReference>
<feature type="compositionally biased region" description="Basic and acidic residues" evidence="6">
    <location>
        <begin position="407"/>
        <end position="425"/>
    </location>
</feature>
<keyword evidence="5" id="KW-0902">Two-component regulatory system</keyword>
<evidence type="ECO:0000256" key="1">
    <source>
        <dbReference type="ARBA" id="ARBA00000085"/>
    </source>
</evidence>